<name>A0A8D2QDV9_ZONAL</name>
<evidence type="ECO:0000256" key="1">
    <source>
        <dbReference type="SAM" id="MobiDB-lite"/>
    </source>
</evidence>
<evidence type="ECO:0000313" key="2">
    <source>
        <dbReference type="Ensembl" id="ENSZALP00000009511.1"/>
    </source>
</evidence>
<dbReference type="Ensembl" id="ENSZALT00000013278.1">
    <property type="protein sequence ID" value="ENSZALP00000009511.1"/>
    <property type="gene ID" value="ENSZALG00000008171.1"/>
</dbReference>
<proteinExistence type="predicted"/>
<organism evidence="2 3">
    <name type="scientific">Zonotrichia albicollis</name>
    <name type="common">White-throated sparrow</name>
    <name type="synonym">Fringilla albicollis</name>
    <dbReference type="NCBI Taxonomy" id="44394"/>
    <lineage>
        <taxon>Eukaryota</taxon>
        <taxon>Metazoa</taxon>
        <taxon>Chordata</taxon>
        <taxon>Craniata</taxon>
        <taxon>Vertebrata</taxon>
        <taxon>Euteleostomi</taxon>
        <taxon>Archelosauria</taxon>
        <taxon>Archosauria</taxon>
        <taxon>Dinosauria</taxon>
        <taxon>Saurischia</taxon>
        <taxon>Theropoda</taxon>
        <taxon>Coelurosauria</taxon>
        <taxon>Aves</taxon>
        <taxon>Neognathae</taxon>
        <taxon>Neoaves</taxon>
        <taxon>Telluraves</taxon>
        <taxon>Australaves</taxon>
        <taxon>Passeriformes</taxon>
        <taxon>Passerellidae</taxon>
        <taxon>Zonotrichia</taxon>
    </lineage>
</organism>
<sequence>PGGISAPGQAAAAWHPLPPDPWKMDTQVPKPSLICPGVSGLGRNLSFMWDNQDLARGLCLKPPLRNRRKGPQICPSGCAVYSQVFPQLGWWRRCWQGWGGRAASGCNPYQ</sequence>
<evidence type="ECO:0000313" key="3">
    <source>
        <dbReference type="Proteomes" id="UP000694413"/>
    </source>
</evidence>
<dbReference type="AlphaFoldDB" id="A0A8D2QDV9"/>
<reference evidence="2" key="2">
    <citation type="submission" date="2025-09" db="UniProtKB">
        <authorList>
            <consortium name="Ensembl"/>
        </authorList>
    </citation>
    <scope>IDENTIFICATION</scope>
</reference>
<dbReference type="Proteomes" id="UP000694413">
    <property type="component" value="Unassembled WGS sequence"/>
</dbReference>
<feature type="region of interest" description="Disordered" evidence="1">
    <location>
        <begin position="1"/>
        <end position="22"/>
    </location>
</feature>
<protein>
    <submittedName>
        <fullName evidence="2">Uncharacterized protein</fullName>
    </submittedName>
</protein>
<keyword evidence="3" id="KW-1185">Reference proteome</keyword>
<reference evidence="2" key="1">
    <citation type="submission" date="2025-08" db="UniProtKB">
        <authorList>
            <consortium name="Ensembl"/>
        </authorList>
    </citation>
    <scope>IDENTIFICATION</scope>
</reference>
<accession>A0A8D2QDV9</accession>